<dbReference type="OrthoDB" id="9797795at2"/>
<comment type="caution">
    <text evidence="3">The sequence shown here is derived from an EMBL/GenBank/DDBJ whole genome shotgun (WGS) entry which is preliminary data.</text>
</comment>
<dbReference type="Gene3D" id="3.40.50.2000">
    <property type="entry name" value="Glycogen Phosphorylase B"/>
    <property type="match status" value="2"/>
</dbReference>
<keyword evidence="4" id="KW-1185">Reference proteome</keyword>
<name>A0A2U2BUC5_9PROT</name>
<protein>
    <submittedName>
        <fullName evidence="3">Glycosyltransferase family 9 protein</fullName>
    </submittedName>
</protein>
<dbReference type="EMBL" id="QEXV01000003">
    <property type="protein sequence ID" value="PWE17608.1"/>
    <property type="molecule type" value="Genomic_DNA"/>
</dbReference>
<evidence type="ECO:0000256" key="2">
    <source>
        <dbReference type="ARBA" id="ARBA00022679"/>
    </source>
</evidence>
<dbReference type="InterPro" id="IPR051199">
    <property type="entry name" value="LPS_LOS_Heptosyltrfase"/>
</dbReference>
<reference evidence="4" key="1">
    <citation type="submission" date="2018-05" db="EMBL/GenBank/DDBJ databases">
        <authorList>
            <person name="Liu B.-T."/>
        </authorList>
    </citation>
    <scope>NUCLEOTIDE SEQUENCE [LARGE SCALE GENOMIC DNA]</scope>
    <source>
        <strain evidence="4">WD6-1</strain>
    </source>
</reference>
<keyword evidence="1" id="KW-0328">Glycosyltransferase</keyword>
<dbReference type="InterPro" id="IPR002201">
    <property type="entry name" value="Glyco_trans_9"/>
</dbReference>
<evidence type="ECO:0000313" key="4">
    <source>
        <dbReference type="Proteomes" id="UP000245168"/>
    </source>
</evidence>
<dbReference type="GO" id="GO:0008713">
    <property type="term" value="F:ADP-heptose-lipopolysaccharide heptosyltransferase activity"/>
    <property type="evidence" value="ECO:0007669"/>
    <property type="project" value="TreeGrafter"/>
</dbReference>
<dbReference type="GO" id="GO:0005829">
    <property type="term" value="C:cytosol"/>
    <property type="evidence" value="ECO:0007669"/>
    <property type="project" value="TreeGrafter"/>
</dbReference>
<evidence type="ECO:0000256" key="1">
    <source>
        <dbReference type="ARBA" id="ARBA00022676"/>
    </source>
</evidence>
<gene>
    <name evidence="3" type="ORF">DDZ18_08045</name>
</gene>
<dbReference type="PANTHER" id="PTHR30160:SF7">
    <property type="entry name" value="ADP-HEPTOSE--LPS HEPTOSYLTRANSFERASE 2"/>
    <property type="match status" value="1"/>
</dbReference>
<dbReference type="GO" id="GO:0009244">
    <property type="term" value="P:lipopolysaccharide core region biosynthetic process"/>
    <property type="evidence" value="ECO:0007669"/>
    <property type="project" value="TreeGrafter"/>
</dbReference>
<proteinExistence type="predicted"/>
<dbReference type="SUPFAM" id="SSF53756">
    <property type="entry name" value="UDP-Glycosyltransferase/glycogen phosphorylase"/>
    <property type="match status" value="1"/>
</dbReference>
<organism evidence="3 4">
    <name type="scientific">Marinicauda salina</name>
    <dbReference type="NCBI Taxonomy" id="2135793"/>
    <lineage>
        <taxon>Bacteria</taxon>
        <taxon>Pseudomonadati</taxon>
        <taxon>Pseudomonadota</taxon>
        <taxon>Alphaproteobacteria</taxon>
        <taxon>Maricaulales</taxon>
        <taxon>Maricaulaceae</taxon>
        <taxon>Marinicauda</taxon>
    </lineage>
</organism>
<sequence length="324" mass="34179">MSRILFITATRIGDAVLASGLVDHLARTELDARITVACGPLAAPLFRAAPCVEDVIVMEKRPGGGHWLDLWRRTVSRHWDLVVDLRGSATSWFLRAGRRVVKRRGLNGAAVNGSPVHKVVEASRVLDPNAIFAPALWLDAAAEAEAARLIPDDAPVLALAPAAAAPFKEWAPERFSELAGRLTGPGGALEGGYVVLLGGPGDEATAAAACKGLREDRVIDLVGKLGLLEAGACLRRATLFVGNDSGLMHIAAAAGTPTLGLFGPTDERVYGPWGDFARPVRAGGPADERERGRLRFAEESLMGALEVDPVVSAAEQLLSERKAA</sequence>
<dbReference type="AlphaFoldDB" id="A0A2U2BUC5"/>
<dbReference type="PANTHER" id="PTHR30160">
    <property type="entry name" value="TETRAACYLDISACCHARIDE 4'-KINASE-RELATED"/>
    <property type="match status" value="1"/>
</dbReference>
<dbReference type="Pfam" id="PF01075">
    <property type="entry name" value="Glyco_transf_9"/>
    <property type="match status" value="1"/>
</dbReference>
<dbReference type="CDD" id="cd03789">
    <property type="entry name" value="GT9_LPS_heptosyltransferase"/>
    <property type="match status" value="1"/>
</dbReference>
<dbReference type="RefSeq" id="WP_109252839.1">
    <property type="nucleotide sequence ID" value="NZ_QEXV01000003.1"/>
</dbReference>
<accession>A0A2U2BUC5</accession>
<dbReference type="Proteomes" id="UP000245168">
    <property type="component" value="Unassembled WGS sequence"/>
</dbReference>
<evidence type="ECO:0000313" key="3">
    <source>
        <dbReference type="EMBL" id="PWE17608.1"/>
    </source>
</evidence>
<keyword evidence="2 3" id="KW-0808">Transferase</keyword>